<keyword evidence="7 8" id="KW-0472">Membrane</keyword>
<proteinExistence type="inferred from homology"/>
<gene>
    <name evidence="9" type="primary">ygaZ</name>
    <name evidence="9" type="ORF">NCTC7915_01909</name>
</gene>
<evidence type="ECO:0000313" key="9">
    <source>
        <dbReference type="EMBL" id="STD13409.1"/>
    </source>
</evidence>
<evidence type="ECO:0000256" key="8">
    <source>
        <dbReference type="SAM" id="Phobius"/>
    </source>
</evidence>
<keyword evidence="5 8" id="KW-0812">Transmembrane</keyword>
<protein>
    <submittedName>
        <fullName evidence="9">Inner membrane protein YgaZ</fullName>
    </submittedName>
</protein>
<name>A0AA46BPG2_9MICO</name>
<dbReference type="GO" id="GO:1903785">
    <property type="term" value="P:L-valine transmembrane transport"/>
    <property type="evidence" value="ECO:0007669"/>
    <property type="project" value="TreeGrafter"/>
</dbReference>
<dbReference type="Proteomes" id="UP000254118">
    <property type="component" value="Unassembled WGS sequence"/>
</dbReference>
<keyword evidence="6 8" id="KW-1133">Transmembrane helix</keyword>
<comment type="subcellular location">
    <subcellularLocation>
        <location evidence="1">Cell membrane</location>
        <topology evidence="1">Multi-pass membrane protein</topology>
    </subcellularLocation>
</comment>
<dbReference type="EMBL" id="UFYA01000001">
    <property type="protein sequence ID" value="STD13409.1"/>
    <property type="molecule type" value="Genomic_DNA"/>
</dbReference>
<keyword evidence="3" id="KW-0813">Transport</keyword>
<sequence length="252" mass="26443">MTQAHLPHANTATAAIRDSIPIGLGYFTVSLALGVYADQVGMDTVLSGFMSAFTLSSSGEFAGLNTLETNGTYLQLAIGVILVNLRYVLMAISLGQRLGPEVKIRHRILMAWGITDEIYALGMARRHVGFVDYVASMMLPILGWTSGTIVGSLVGASLPPLLTSAAGVLLYAMFVAIVIPTTHGSRPMLAVVLGASALSVALSYLPGLDAGWRTIIVTIVVSAIAATFAPCPDHPDEPDLPTDPGSIKEIHA</sequence>
<dbReference type="RefSeq" id="WP_115031543.1">
    <property type="nucleotide sequence ID" value="NZ_UFYA01000001.1"/>
</dbReference>
<dbReference type="PANTHER" id="PTHR34979:SF1">
    <property type="entry name" value="INNER MEMBRANE PROTEIN YGAZ"/>
    <property type="match status" value="1"/>
</dbReference>
<comment type="caution">
    <text evidence="9">The sequence shown here is derived from an EMBL/GenBank/DDBJ whole genome shotgun (WGS) entry which is preliminary data.</text>
</comment>
<accession>A0AA46BPG2</accession>
<comment type="similarity">
    <text evidence="2">Belongs to the AzlC family.</text>
</comment>
<feature type="transmembrane region" description="Helical" evidence="8">
    <location>
        <begin position="133"/>
        <end position="155"/>
    </location>
</feature>
<evidence type="ECO:0000256" key="7">
    <source>
        <dbReference type="ARBA" id="ARBA00023136"/>
    </source>
</evidence>
<evidence type="ECO:0000256" key="1">
    <source>
        <dbReference type="ARBA" id="ARBA00004651"/>
    </source>
</evidence>
<feature type="transmembrane region" description="Helical" evidence="8">
    <location>
        <begin position="188"/>
        <end position="205"/>
    </location>
</feature>
<feature type="transmembrane region" description="Helical" evidence="8">
    <location>
        <begin position="73"/>
        <end position="95"/>
    </location>
</feature>
<evidence type="ECO:0000256" key="5">
    <source>
        <dbReference type="ARBA" id="ARBA00022692"/>
    </source>
</evidence>
<organism evidence="9 10">
    <name type="scientific">Dermatophilus congolensis</name>
    <dbReference type="NCBI Taxonomy" id="1863"/>
    <lineage>
        <taxon>Bacteria</taxon>
        <taxon>Bacillati</taxon>
        <taxon>Actinomycetota</taxon>
        <taxon>Actinomycetes</taxon>
        <taxon>Micrococcales</taxon>
        <taxon>Dermatophilaceae</taxon>
        <taxon>Dermatophilus</taxon>
    </lineage>
</organism>
<keyword evidence="4" id="KW-1003">Cell membrane</keyword>
<dbReference type="AlphaFoldDB" id="A0AA46BPG2"/>
<reference evidence="9 10" key="1">
    <citation type="submission" date="2018-06" db="EMBL/GenBank/DDBJ databases">
        <authorList>
            <consortium name="Pathogen Informatics"/>
            <person name="Doyle S."/>
        </authorList>
    </citation>
    <scope>NUCLEOTIDE SEQUENCE [LARGE SCALE GENOMIC DNA]</scope>
    <source>
        <strain evidence="9 10">NCTC7915</strain>
    </source>
</reference>
<evidence type="ECO:0000313" key="10">
    <source>
        <dbReference type="Proteomes" id="UP000254118"/>
    </source>
</evidence>
<evidence type="ECO:0000256" key="2">
    <source>
        <dbReference type="ARBA" id="ARBA00010735"/>
    </source>
</evidence>
<dbReference type="PANTHER" id="PTHR34979">
    <property type="entry name" value="INNER MEMBRANE PROTEIN YGAZ"/>
    <property type="match status" value="1"/>
</dbReference>
<dbReference type="InterPro" id="IPR011606">
    <property type="entry name" value="Brnchd-chn_aa_trnsp_permease"/>
</dbReference>
<evidence type="ECO:0000256" key="3">
    <source>
        <dbReference type="ARBA" id="ARBA00022448"/>
    </source>
</evidence>
<evidence type="ECO:0000256" key="6">
    <source>
        <dbReference type="ARBA" id="ARBA00022989"/>
    </source>
</evidence>
<dbReference type="Pfam" id="PF03591">
    <property type="entry name" value="AzlC"/>
    <property type="match status" value="1"/>
</dbReference>
<evidence type="ECO:0000256" key="4">
    <source>
        <dbReference type="ARBA" id="ARBA00022475"/>
    </source>
</evidence>
<feature type="transmembrane region" description="Helical" evidence="8">
    <location>
        <begin position="161"/>
        <end position="181"/>
    </location>
</feature>
<dbReference type="GO" id="GO:0005886">
    <property type="term" value="C:plasma membrane"/>
    <property type="evidence" value="ECO:0007669"/>
    <property type="project" value="UniProtKB-SubCell"/>
</dbReference>